<dbReference type="EMBL" id="BMIC01000002">
    <property type="protein sequence ID" value="GFZ84630.1"/>
    <property type="molecule type" value="Genomic_DNA"/>
</dbReference>
<organism evidence="1 2">
    <name type="scientific">Aquaticitalea lipolytica</name>
    <dbReference type="NCBI Taxonomy" id="1247562"/>
    <lineage>
        <taxon>Bacteria</taxon>
        <taxon>Pseudomonadati</taxon>
        <taxon>Bacteroidota</taxon>
        <taxon>Flavobacteriia</taxon>
        <taxon>Flavobacteriales</taxon>
        <taxon>Flavobacteriaceae</taxon>
        <taxon>Aquaticitalea</taxon>
    </lineage>
</organism>
<dbReference type="AlphaFoldDB" id="A0A8J2X9U8"/>
<gene>
    <name evidence="1" type="ORF">GCM10011531_14310</name>
</gene>
<keyword evidence="2" id="KW-1185">Reference proteome</keyword>
<evidence type="ECO:0000313" key="2">
    <source>
        <dbReference type="Proteomes" id="UP000598120"/>
    </source>
</evidence>
<dbReference type="Proteomes" id="UP000598120">
    <property type="component" value="Unassembled WGS sequence"/>
</dbReference>
<reference evidence="1 2" key="1">
    <citation type="journal article" date="2014" name="Int. J. Syst. Evol. Microbiol.">
        <title>Complete genome sequence of Corynebacterium casei LMG S-19264T (=DSM 44701T), isolated from a smear-ripened cheese.</title>
        <authorList>
            <consortium name="US DOE Joint Genome Institute (JGI-PGF)"/>
            <person name="Walter F."/>
            <person name="Albersmeier A."/>
            <person name="Kalinowski J."/>
            <person name="Ruckert C."/>
        </authorList>
    </citation>
    <scope>NUCLEOTIDE SEQUENCE [LARGE SCALE GENOMIC DNA]</scope>
    <source>
        <strain evidence="1 2">CGMCC 1.15295</strain>
    </source>
</reference>
<protein>
    <submittedName>
        <fullName evidence="1">Uncharacterized protein</fullName>
    </submittedName>
</protein>
<sequence length="212" mass="23811">MGLTSATTTAKAAVLQGEDFKNTTRYRYAEPIMFVERGVEFLIFPDGSFDFNTNIGDSHYDDNVYYRGTNTRRGSVNVTVGAPGTVSRVRYSAPRSGGVLIQHDFDGKVRRIGNVFINYDRAGKIKRAGSVYISYDRFGRLSQVGGLRVTYNRWGEIVNISGIVNYNNATLNCGVGNGHGGNYGDDDDWDDDDDYYYYKQGDKVKKQKKIKR</sequence>
<proteinExistence type="predicted"/>
<accession>A0A8J2X9U8</accession>
<evidence type="ECO:0000313" key="1">
    <source>
        <dbReference type="EMBL" id="GFZ84630.1"/>
    </source>
</evidence>
<name>A0A8J2X9U8_9FLAO</name>
<comment type="caution">
    <text evidence="1">The sequence shown here is derived from an EMBL/GenBank/DDBJ whole genome shotgun (WGS) entry which is preliminary data.</text>
</comment>